<keyword evidence="3" id="KW-1185">Reference proteome</keyword>
<sequence length="54" mass="5879">MNIALVTTVGILGLILCLSTVGLLIYSLIQFIQLSNLAIKALNIYIEKNDKNTS</sequence>
<evidence type="ECO:0000313" key="3">
    <source>
        <dbReference type="Proteomes" id="UP001281656"/>
    </source>
</evidence>
<accession>A0ABU4JRZ7</accession>
<dbReference type="RefSeq" id="WP_261672811.1">
    <property type="nucleotide sequence ID" value="NZ_JARUJP010000006.1"/>
</dbReference>
<reference evidence="2 3" key="1">
    <citation type="submission" date="2023-04" db="EMBL/GenBank/DDBJ databases">
        <title>Clostridium tannerae sp. nov., isolated from the fecal material of an alpaca.</title>
        <authorList>
            <person name="Miller S."/>
            <person name="Hendry M."/>
            <person name="King J."/>
            <person name="Sankaranarayanan K."/>
            <person name="Lawson P.A."/>
        </authorList>
    </citation>
    <scope>NUCLEOTIDE SEQUENCE [LARGE SCALE GENOMIC DNA]</scope>
    <source>
        <strain evidence="2 3">A1-XYC3</strain>
    </source>
</reference>
<keyword evidence="1" id="KW-0472">Membrane</keyword>
<evidence type="ECO:0000256" key="1">
    <source>
        <dbReference type="SAM" id="Phobius"/>
    </source>
</evidence>
<keyword evidence="1" id="KW-0812">Transmembrane</keyword>
<gene>
    <name evidence="2" type="ORF">P8V03_07085</name>
</gene>
<keyword evidence="1" id="KW-1133">Transmembrane helix</keyword>
<comment type="caution">
    <text evidence="2">The sequence shown here is derived from an EMBL/GenBank/DDBJ whole genome shotgun (WGS) entry which is preliminary data.</text>
</comment>
<name>A0ABU4JRZ7_9CLOT</name>
<evidence type="ECO:0000313" key="2">
    <source>
        <dbReference type="EMBL" id="MDW8800915.1"/>
    </source>
</evidence>
<protein>
    <submittedName>
        <fullName evidence="2">Uncharacterized protein</fullName>
    </submittedName>
</protein>
<dbReference type="Proteomes" id="UP001281656">
    <property type="component" value="Unassembled WGS sequence"/>
</dbReference>
<proteinExistence type="predicted"/>
<organism evidence="2 3">
    <name type="scientific">Clostridium tanneri</name>
    <dbReference type="NCBI Taxonomy" id="3037988"/>
    <lineage>
        <taxon>Bacteria</taxon>
        <taxon>Bacillati</taxon>
        <taxon>Bacillota</taxon>
        <taxon>Clostridia</taxon>
        <taxon>Eubacteriales</taxon>
        <taxon>Clostridiaceae</taxon>
        <taxon>Clostridium</taxon>
    </lineage>
</organism>
<feature type="transmembrane region" description="Helical" evidence="1">
    <location>
        <begin position="6"/>
        <end position="29"/>
    </location>
</feature>
<dbReference type="EMBL" id="JARUJP010000006">
    <property type="protein sequence ID" value="MDW8800915.1"/>
    <property type="molecule type" value="Genomic_DNA"/>
</dbReference>